<name>A0ABP0U2Z6_9BRYO</name>
<dbReference type="InterPro" id="IPR032710">
    <property type="entry name" value="NTF2-like_dom_sf"/>
</dbReference>
<dbReference type="SUPFAM" id="SSF54427">
    <property type="entry name" value="NTF2-like"/>
    <property type="match status" value="1"/>
</dbReference>
<gene>
    <name evidence="1" type="ORF">CSSPTR1EN2_LOCUS10618</name>
</gene>
<dbReference type="InterPro" id="IPR018790">
    <property type="entry name" value="DUF2358"/>
</dbReference>
<proteinExistence type="predicted"/>
<dbReference type="EMBL" id="OZ019910">
    <property type="protein sequence ID" value="CAK9211356.1"/>
    <property type="molecule type" value="Genomic_DNA"/>
</dbReference>
<sequence length="269" mass="30935">MAMSVITSWNSLNPSISFPIANSVRTSSTQIHQNFDQNVQTFGQNAFFKGTKQWAMKRARFSNLRQGWVGAVSAVVQSQQEAEEESVPLRFAVSISTQLLRVLSFVSSSVKEEELPPLKLEEPAIENVNVLEALQEDYKKAYFLTGDFTTALYADDCIFADPTIQFTGRDKYQRNLKLLVPFFEEPSLTLFSIEEEFEDDRQLIKAFWKLRTYLQLPWKPLIEVEGSTLYNINANSKIVKHVESWSISAKEAVWQIFVPSNQAFWRRKN</sequence>
<reference evidence="1" key="1">
    <citation type="submission" date="2024-02" db="EMBL/GenBank/DDBJ databases">
        <authorList>
            <consortium name="ELIXIR-Norway"/>
            <consortium name="Elixir Norway"/>
        </authorList>
    </citation>
    <scope>NUCLEOTIDE SEQUENCE</scope>
</reference>
<dbReference type="PANTHER" id="PTHR34123:SF4">
    <property type="entry name" value="PHOSPHORIBOSYLTRANSFERASE-LIKE PROTEIN, PUTATIVE (DUF2358)-RELATED"/>
    <property type="match status" value="1"/>
</dbReference>
<protein>
    <submittedName>
        <fullName evidence="1">Uncharacterized protein</fullName>
    </submittedName>
</protein>
<evidence type="ECO:0000313" key="2">
    <source>
        <dbReference type="Proteomes" id="UP001497512"/>
    </source>
</evidence>
<evidence type="ECO:0000313" key="1">
    <source>
        <dbReference type="EMBL" id="CAK9211356.1"/>
    </source>
</evidence>
<dbReference type="Proteomes" id="UP001497512">
    <property type="component" value="Chromosome 18"/>
</dbReference>
<dbReference type="PANTHER" id="PTHR34123">
    <property type="entry name" value="OS04G0578200 PROTEIN"/>
    <property type="match status" value="1"/>
</dbReference>
<dbReference type="Pfam" id="PF10184">
    <property type="entry name" value="DUF2358"/>
    <property type="match status" value="1"/>
</dbReference>
<keyword evidence="2" id="KW-1185">Reference proteome</keyword>
<organism evidence="1 2">
    <name type="scientific">Sphagnum troendelagicum</name>
    <dbReference type="NCBI Taxonomy" id="128251"/>
    <lineage>
        <taxon>Eukaryota</taxon>
        <taxon>Viridiplantae</taxon>
        <taxon>Streptophyta</taxon>
        <taxon>Embryophyta</taxon>
        <taxon>Bryophyta</taxon>
        <taxon>Sphagnophytina</taxon>
        <taxon>Sphagnopsida</taxon>
        <taxon>Sphagnales</taxon>
        <taxon>Sphagnaceae</taxon>
        <taxon>Sphagnum</taxon>
    </lineage>
</organism>
<accession>A0ABP0U2Z6</accession>